<feature type="signal peptide" evidence="1">
    <location>
        <begin position="1"/>
        <end position="19"/>
    </location>
</feature>
<dbReference type="SMART" id="SM00758">
    <property type="entry name" value="PA14"/>
    <property type="match status" value="1"/>
</dbReference>
<dbReference type="Pfam" id="PF07691">
    <property type="entry name" value="PA14"/>
    <property type="match status" value="1"/>
</dbReference>
<sequence length="625" mass="71142">MKKILILLGLLAYAFSGHGQQSEHFEADVQEKNPWTAKPFYDDPLHYKFAIVSDRTGGLRPGVFKDAVKKLNWLLPEFVVSVGDFIPGVTTDEAKMDKEWAAFEGIIDELRVPFFYLPGNHDISNEPMRKKWIEKFGRAYYHFLYKDVLFLCLDSNPENAETIDEVQVAYFAEVLEKYPNVRWTFVMMHHPLWTYGEFAGGFNEIERLVESRPHSVIAGHNHRYLYMPRKNANYYILASTGGGSQLRGPKFGEFDHVTLVTMDEQGPVMTNLKLDGILGHDVTTVADYEMAQGLINSTNFGHTLLLSDDGEEEAHLYLQFTNPSDYPLNIYMRFFHDHLLSPIPREKAWELPPHSSESVQVKISPKNEVGKLRSKILTLDWTMSYEFEDQEDLSLSGSKIIEMSPSAVPVISTVNPVFDKKMLVEMAVPLEGAEIRYTLDGTRPSLESASYTEPIALDATATVSARIFKETFGSETVEKMYRKIPPGTGVSFEYFSGRWRKLPDFDTLVAVNKGIIDTFDPTIIKMHEHHFAVKYRGKVQVEQKGKYTFYTTSDDGSQLFINGILVVDNNGDHGPMTKSGEVVLKKGQHDLEVHYFENIGGELLIVEWETANMERQEIPFSLISH</sequence>
<dbReference type="InterPro" id="IPR059177">
    <property type="entry name" value="GH29D-like_dom"/>
</dbReference>
<dbReference type="Pfam" id="PF13290">
    <property type="entry name" value="CHB_HEX_C_1"/>
    <property type="match status" value="1"/>
</dbReference>
<dbReference type="RefSeq" id="WP_177179552.1">
    <property type="nucleotide sequence ID" value="NZ_FNZH01000001.1"/>
</dbReference>
<dbReference type="Gene3D" id="3.60.21.10">
    <property type="match status" value="1"/>
</dbReference>
<dbReference type="Pfam" id="PF00149">
    <property type="entry name" value="Metallophos"/>
    <property type="match status" value="1"/>
</dbReference>
<keyword evidence="4" id="KW-1185">Reference proteome</keyword>
<organism evidence="3 4">
    <name type="scientific">Cyclobacterium xiamenense</name>
    <dbReference type="NCBI Taxonomy" id="1297121"/>
    <lineage>
        <taxon>Bacteria</taxon>
        <taxon>Pseudomonadati</taxon>
        <taxon>Bacteroidota</taxon>
        <taxon>Cytophagia</taxon>
        <taxon>Cytophagales</taxon>
        <taxon>Cyclobacteriaceae</taxon>
        <taxon>Cyclobacterium</taxon>
    </lineage>
</organism>
<dbReference type="Gene3D" id="3.90.182.10">
    <property type="entry name" value="Toxin - Anthrax Protective Antigen,domain 1"/>
    <property type="match status" value="1"/>
</dbReference>
<dbReference type="PROSITE" id="PS51820">
    <property type="entry name" value="PA14"/>
    <property type="match status" value="1"/>
</dbReference>
<name>A0A1H6TKA2_9BACT</name>
<dbReference type="STRING" id="1416801.SAMN05192553_101327"/>
<gene>
    <name evidence="3" type="ORF">SAMN05192553_101327</name>
</gene>
<proteinExistence type="predicted"/>
<protein>
    <submittedName>
        <fullName evidence="3">3',5'-cyclic AMP phosphodiesterase CpdA</fullName>
    </submittedName>
</protein>
<dbReference type="SUPFAM" id="SSF56300">
    <property type="entry name" value="Metallo-dependent phosphatases"/>
    <property type="match status" value="1"/>
</dbReference>
<evidence type="ECO:0000313" key="3">
    <source>
        <dbReference type="EMBL" id="SEI79726.1"/>
    </source>
</evidence>
<feature type="domain" description="PA14" evidence="2">
    <location>
        <begin position="485"/>
        <end position="622"/>
    </location>
</feature>
<evidence type="ECO:0000259" key="2">
    <source>
        <dbReference type="PROSITE" id="PS51820"/>
    </source>
</evidence>
<dbReference type="GO" id="GO:0016787">
    <property type="term" value="F:hydrolase activity"/>
    <property type="evidence" value="ECO:0007669"/>
    <property type="project" value="InterPro"/>
</dbReference>
<keyword evidence="1" id="KW-0732">Signal</keyword>
<dbReference type="InterPro" id="IPR029052">
    <property type="entry name" value="Metallo-depent_PP-like"/>
</dbReference>
<dbReference type="Proteomes" id="UP000199403">
    <property type="component" value="Unassembled WGS sequence"/>
</dbReference>
<accession>A0A1H6TKA2</accession>
<dbReference type="AlphaFoldDB" id="A0A1H6TKA2"/>
<evidence type="ECO:0000313" key="4">
    <source>
        <dbReference type="Proteomes" id="UP000199403"/>
    </source>
</evidence>
<dbReference type="PANTHER" id="PTHR43143:SF1">
    <property type="entry name" value="SERINE_THREONINE-PROTEIN PHOSPHATASE CPPED1"/>
    <property type="match status" value="1"/>
</dbReference>
<dbReference type="SUPFAM" id="SSF56988">
    <property type="entry name" value="Anthrax protective antigen"/>
    <property type="match status" value="1"/>
</dbReference>
<evidence type="ECO:0000256" key="1">
    <source>
        <dbReference type="SAM" id="SignalP"/>
    </source>
</evidence>
<dbReference type="InterPro" id="IPR011658">
    <property type="entry name" value="PA14_dom"/>
</dbReference>
<dbReference type="PANTHER" id="PTHR43143">
    <property type="entry name" value="METALLOPHOSPHOESTERASE, CALCINEURIN SUPERFAMILY"/>
    <property type="match status" value="1"/>
</dbReference>
<dbReference type="EMBL" id="FNZH01000001">
    <property type="protein sequence ID" value="SEI79726.1"/>
    <property type="molecule type" value="Genomic_DNA"/>
</dbReference>
<dbReference type="InterPro" id="IPR037524">
    <property type="entry name" value="PA14/GLEYA"/>
</dbReference>
<feature type="chain" id="PRO_5011622428" evidence="1">
    <location>
        <begin position="20"/>
        <end position="625"/>
    </location>
</feature>
<dbReference type="InterPro" id="IPR051918">
    <property type="entry name" value="STPP_CPPED1"/>
</dbReference>
<reference evidence="4" key="1">
    <citation type="submission" date="2016-10" db="EMBL/GenBank/DDBJ databases">
        <authorList>
            <person name="Varghese N."/>
            <person name="Submissions S."/>
        </authorList>
    </citation>
    <scope>NUCLEOTIDE SEQUENCE [LARGE SCALE GENOMIC DNA]</scope>
    <source>
        <strain evidence="4">IBRC-M 10761</strain>
    </source>
</reference>
<dbReference type="InterPro" id="IPR004843">
    <property type="entry name" value="Calcineurin-like_PHP"/>
</dbReference>